<organism evidence="10 11">
    <name type="scientific">Polarella glacialis</name>
    <name type="common">Dinoflagellate</name>
    <dbReference type="NCBI Taxonomy" id="89957"/>
    <lineage>
        <taxon>Eukaryota</taxon>
        <taxon>Sar</taxon>
        <taxon>Alveolata</taxon>
        <taxon>Dinophyceae</taxon>
        <taxon>Suessiales</taxon>
        <taxon>Suessiaceae</taxon>
        <taxon>Polarella</taxon>
    </lineage>
</organism>
<gene>
    <name evidence="10" type="ORF">PGLA1383_LOCUS49761</name>
</gene>
<evidence type="ECO:0000256" key="7">
    <source>
        <dbReference type="ARBA" id="ARBA00023054"/>
    </source>
</evidence>
<dbReference type="Gene3D" id="1.20.5.110">
    <property type="match status" value="1"/>
</dbReference>
<dbReference type="Proteomes" id="UP000654075">
    <property type="component" value="Unassembled WGS sequence"/>
</dbReference>
<comment type="subcellular location">
    <subcellularLocation>
        <location evidence="1">Membrane</location>
        <topology evidence="1">Single-pass type IV membrane protein</topology>
    </subcellularLocation>
</comment>
<dbReference type="GO" id="GO:0000149">
    <property type="term" value="F:SNARE binding"/>
    <property type="evidence" value="ECO:0007669"/>
    <property type="project" value="TreeGrafter"/>
</dbReference>
<dbReference type="OMA" id="RTRDHFN"/>
<evidence type="ECO:0000256" key="8">
    <source>
        <dbReference type="ARBA" id="ARBA00023136"/>
    </source>
</evidence>
<evidence type="ECO:0000256" key="6">
    <source>
        <dbReference type="ARBA" id="ARBA00022989"/>
    </source>
</evidence>
<dbReference type="AlphaFoldDB" id="A0A813H8X8"/>
<dbReference type="Pfam" id="PF12352">
    <property type="entry name" value="V-SNARE_C"/>
    <property type="match status" value="1"/>
</dbReference>
<keyword evidence="7" id="KW-0175">Coiled coil</keyword>
<dbReference type="PANTHER" id="PTHR21230">
    <property type="entry name" value="VESICLE TRANSPORT V-SNARE PROTEIN VTI1-RELATED"/>
    <property type="match status" value="1"/>
</dbReference>
<evidence type="ECO:0000313" key="11">
    <source>
        <dbReference type="Proteomes" id="UP000654075"/>
    </source>
</evidence>
<reference evidence="10" key="1">
    <citation type="submission" date="2021-02" db="EMBL/GenBank/DDBJ databases">
        <authorList>
            <person name="Dougan E. K."/>
            <person name="Rhodes N."/>
            <person name="Thang M."/>
            <person name="Chan C."/>
        </authorList>
    </citation>
    <scope>NUCLEOTIDE SEQUENCE</scope>
</reference>
<feature type="non-terminal residue" evidence="10">
    <location>
        <position position="121"/>
    </location>
</feature>
<name>A0A813H8X8_POLGL</name>
<proteinExistence type="inferred from homology"/>
<evidence type="ECO:0000256" key="2">
    <source>
        <dbReference type="ARBA" id="ARBA00006108"/>
    </source>
</evidence>
<evidence type="ECO:0000256" key="1">
    <source>
        <dbReference type="ARBA" id="ARBA00004211"/>
    </source>
</evidence>
<dbReference type="GO" id="GO:0005789">
    <property type="term" value="C:endoplasmic reticulum membrane"/>
    <property type="evidence" value="ECO:0007669"/>
    <property type="project" value="TreeGrafter"/>
</dbReference>
<dbReference type="EMBL" id="CAJNNV010030896">
    <property type="protein sequence ID" value="CAE8634091.1"/>
    <property type="molecule type" value="Genomic_DNA"/>
</dbReference>
<feature type="transmembrane region" description="Helical" evidence="9">
    <location>
        <begin position="92"/>
        <end position="111"/>
    </location>
</feature>
<dbReference type="GO" id="GO:0005794">
    <property type="term" value="C:Golgi apparatus"/>
    <property type="evidence" value="ECO:0007669"/>
    <property type="project" value="TreeGrafter"/>
</dbReference>
<dbReference type="GO" id="GO:0012507">
    <property type="term" value="C:ER to Golgi transport vesicle membrane"/>
    <property type="evidence" value="ECO:0007669"/>
    <property type="project" value="TreeGrafter"/>
</dbReference>
<dbReference type="CDD" id="cd15862">
    <property type="entry name" value="SNARE_Vti1"/>
    <property type="match status" value="1"/>
</dbReference>
<evidence type="ECO:0000256" key="5">
    <source>
        <dbReference type="ARBA" id="ARBA00022927"/>
    </source>
</evidence>
<protein>
    <recommendedName>
        <fullName evidence="12">t-SNARE coiled-coil homology domain-containing protein</fullName>
    </recommendedName>
</protein>
<keyword evidence="3" id="KW-0813">Transport</keyword>
<evidence type="ECO:0000256" key="3">
    <source>
        <dbReference type="ARBA" id="ARBA00022448"/>
    </source>
</evidence>
<keyword evidence="11" id="KW-1185">Reference proteome</keyword>
<evidence type="ECO:0000256" key="9">
    <source>
        <dbReference type="SAM" id="Phobius"/>
    </source>
</evidence>
<comment type="similarity">
    <text evidence="2">Belongs to the VTI1 family.</text>
</comment>
<dbReference type="GO" id="GO:0015031">
    <property type="term" value="P:protein transport"/>
    <property type="evidence" value="ECO:0007669"/>
    <property type="project" value="UniProtKB-KW"/>
</dbReference>
<keyword evidence="5" id="KW-0653">Protein transport</keyword>
<keyword evidence="8 9" id="KW-0472">Membrane</keyword>
<evidence type="ECO:0000313" key="10">
    <source>
        <dbReference type="EMBL" id="CAE8634091.1"/>
    </source>
</evidence>
<dbReference type="SUPFAM" id="SSF58038">
    <property type="entry name" value="SNARE fusion complex"/>
    <property type="match status" value="1"/>
</dbReference>
<keyword evidence="6 9" id="KW-1133">Transmembrane helix</keyword>
<dbReference type="FunFam" id="1.20.5.110:FF:000002">
    <property type="entry name" value="Vesicle transport through interaction with t-SNAREsB"/>
    <property type="match status" value="1"/>
</dbReference>
<dbReference type="GO" id="GO:0031902">
    <property type="term" value="C:late endosome membrane"/>
    <property type="evidence" value="ECO:0007669"/>
    <property type="project" value="TreeGrafter"/>
</dbReference>
<dbReference type="GO" id="GO:0006906">
    <property type="term" value="P:vesicle fusion"/>
    <property type="evidence" value="ECO:0007669"/>
    <property type="project" value="TreeGrafter"/>
</dbReference>
<sequence length="121" mass="13468">LGVGLAASRGPDEEKALGDAYNRIRSGSRRLDDSRRTLLESEELGLNVMCDLQGQRETILRTKGHLNDVDGNLDVSKKILNGLLSRMQSNNAMVWGLAIVLFIILVFVIYLKIQKVMATLR</sequence>
<dbReference type="PANTHER" id="PTHR21230:SF26">
    <property type="entry name" value="VESICLE TRANSPORT THROUGH INTERACTION WITH T-SNARES HOMOLOG 1A"/>
    <property type="match status" value="1"/>
</dbReference>
<accession>A0A813H8X8</accession>
<comment type="caution">
    <text evidence="10">The sequence shown here is derived from an EMBL/GenBank/DDBJ whole genome shotgun (WGS) entry which is preliminary data.</text>
</comment>
<keyword evidence="4 9" id="KW-0812">Transmembrane</keyword>
<dbReference type="GO" id="GO:0005484">
    <property type="term" value="F:SNAP receptor activity"/>
    <property type="evidence" value="ECO:0007669"/>
    <property type="project" value="TreeGrafter"/>
</dbReference>
<evidence type="ECO:0008006" key="12">
    <source>
        <dbReference type="Google" id="ProtNLM"/>
    </source>
</evidence>
<dbReference type="GO" id="GO:0031201">
    <property type="term" value="C:SNARE complex"/>
    <property type="evidence" value="ECO:0007669"/>
    <property type="project" value="TreeGrafter"/>
</dbReference>
<dbReference type="OrthoDB" id="430637at2759"/>
<evidence type="ECO:0000256" key="4">
    <source>
        <dbReference type="ARBA" id="ARBA00022692"/>
    </source>
</evidence>